<reference evidence="1" key="1">
    <citation type="submission" date="2021-06" db="EMBL/GenBank/DDBJ databases">
        <authorList>
            <person name="Kallberg Y."/>
            <person name="Tangrot J."/>
            <person name="Rosling A."/>
        </authorList>
    </citation>
    <scope>NUCLEOTIDE SEQUENCE</scope>
    <source>
        <strain evidence="1">MA453B</strain>
    </source>
</reference>
<accession>A0A9N9NMP0</accession>
<protein>
    <submittedName>
        <fullName evidence="1">135_t:CDS:1</fullName>
    </submittedName>
</protein>
<evidence type="ECO:0000313" key="1">
    <source>
        <dbReference type="EMBL" id="CAG8747426.1"/>
    </source>
</evidence>
<organism evidence="1 2">
    <name type="scientific">Dentiscutata erythropus</name>
    <dbReference type="NCBI Taxonomy" id="1348616"/>
    <lineage>
        <taxon>Eukaryota</taxon>
        <taxon>Fungi</taxon>
        <taxon>Fungi incertae sedis</taxon>
        <taxon>Mucoromycota</taxon>
        <taxon>Glomeromycotina</taxon>
        <taxon>Glomeromycetes</taxon>
        <taxon>Diversisporales</taxon>
        <taxon>Gigasporaceae</taxon>
        <taxon>Dentiscutata</taxon>
    </lineage>
</organism>
<dbReference type="AlphaFoldDB" id="A0A9N9NMP0"/>
<dbReference type="EMBL" id="CAJVPY010014610">
    <property type="protein sequence ID" value="CAG8747426.1"/>
    <property type="molecule type" value="Genomic_DNA"/>
</dbReference>
<comment type="caution">
    <text evidence="1">The sequence shown here is derived from an EMBL/GenBank/DDBJ whole genome shotgun (WGS) entry which is preliminary data.</text>
</comment>
<gene>
    <name evidence="1" type="ORF">DERYTH_LOCUS16558</name>
</gene>
<sequence length="42" mass="4898">MVYESADVLLDKFQVAFCYNEGLGVEKKKLGMRNDREARMQN</sequence>
<proteinExistence type="predicted"/>
<dbReference type="Proteomes" id="UP000789405">
    <property type="component" value="Unassembled WGS sequence"/>
</dbReference>
<evidence type="ECO:0000313" key="2">
    <source>
        <dbReference type="Proteomes" id="UP000789405"/>
    </source>
</evidence>
<keyword evidence="2" id="KW-1185">Reference proteome</keyword>
<name>A0A9N9NMP0_9GLOM</name>